<protein>
    <submittedName>
        <fullName evidence="2">Uncharacterized protein</fullName>
    </submittedName>
</protein>
<dbReference type="EMBL" id="HACA01013082">
    <property type="protein sequence ID" value="CDW30443.1"/>
    <property type="molecule type" value="Transcribed_RNA"/>
</dbReference>
<accession>A0A0K2TWN0</accession>
<organism evidence="2">
    <name type="scientific">Lepeophtheirus salmonis</name>
    <name type="common">Salmon louse</name>
    <name type="synonym">Caligus salmonis</name>
    <dbReference type="NCBI Taxonomy" id="72036"/>
    <lineage>
        <taxon>Eukaryota</taxon>
        <taxon>Metazoa</taxon>
        <taxon>Ecdysozoa</taxon>
        <taxon>Arthropoda</taxon>
        <taxon>Crustacea</taxon>
        <taxon>Multicrustacea</taxon>
        <taxon>Hexanauplia</taxon>
        <taxon>Copepoda</taxon>
        <taxon>Siphonostomatoida</taxon>
        <taxon>Caligidae</taxon>
        <taxon>Lepeophtheirus</taxon>
    </lineage>
</organism>
<reference evidence="2" key="1">
    <citation type="submission" date="2014-05" db="EMBL/GenBank/DDBJ databases">
        <authorList>
            <person name="Chronopoulou M."/>
        </authorList>
    </citation>
    <scope>NUCLEOTIDE SEQUENCE</scope>
    <source>
        <tissue evidence="2">Whole organism</tissue>
    </source>
</reference>
<feature type="signal peptide" evidence="1">
    <location>
        <begin position="1"/>
        <end position="17"/>
    </location>
</feature>
<proteinExistence type="predicted"/>
<dbReference type="AlphaFoldDB" id="A0A0K2TWN0"/>
<keyword evidence="1" id="KW-0732">Signal</keyword>
<evidence type="ECO:0000313" key="2">
    <source>
        <dbReference type="EMBL" id="CDW30443.1"/>
    </source>
</evidence>
<feature type="chain" id="PRO_5005488161" evidence="1">
    <location>
        <begin position="18"/>
        <end position="59"/>
    </location>
</feature>
<sequence>MPLFILPLLFVAYLIKCHEHYSFSPLQSAVTREGGKKGCNQVHLPELLPCRFPLSPTRN</sequence>
<evidence type="ECO:0000256" key="1">
    <source>
        <dbReference type="SAM" id="SignalP"/>
    </source>
</evidence>
<name>A0A0K2TWN0_LEPSM</name>